<evidence type="ECO:0000256" key="8">
    <source>
        <dbReference type="ARBA" id="ARBA00022741"/>
    </source>
</evidence>
<gene>
    <name evidence="16" type="primary">kdpB</name>
    <name evidence="22" type="ORF">BY453_13616</name>
    <name evidence="18" type="ORF">SAMN04488597_11287</name>
    <name evidence="19" type="ORF">SAMN04488598_1492</name>
    <name evidence="21" type="ORF">SAMN04515652_14512</name>
    <name evidence="20" type="ORF">SAMN04515654_12925</name>
</gene>
<feature type="active site" description="4-aspartylphosphate intermediate" evidence="16">
    <location>
        <position position="308"/>
    </location>
</feature>
<dbReference type="HAMAP" id="MF_00285">
    <property type="entry name" value="KdpB"/>
    <property type="match status" value="1"/>
</dbReference>
<keyword evidence="13 16" id="KW-1133">Transmembrane helix</keyword>
<evidence type="ECO:0000256" key="7">
    <source>
        <dbReference type="ARBA" id="ARBA00022723"/>
    </source>
</evidence>
<dbReference type="SFLD" id="SFLDF00027">
    <property type="entry name" value="p-type_atpase"/>
    <property type="match status" value="1"/>
</dbReference>
<evidence type="ECO:0000256" key="6">
    <source>
        <dbReference type="ARBA" id="ARBA00022692"/>
    </source>
</evidence>
<keyword evidence="12 16" id="KW-1278">Translocase</keyword>
<keyword evidence="3 16" id="KW-1003">Cell membrane</keyword>
<evidence type="ECO:0000256" key="2">
    <source>
        <dbReference type="ARBA" id="ARBA00022448"/>
    </source>
</evidence>
<organism evidence="18 27">
    <name type="scientific">Halanaerobium congolense</name>
    <dbReference type="NCBI Taxonomy" id="54121"/>
    <lineage>
        <taxon>Bacteria</taxon>
        <taxon>Bacillati</taxon>
        <taxon>Bacillota</taxon>
        <taxon>Clostridia</taxon>
        <taxon>Halanaerobiales</taxon>
        <taxon>Halanaerobiaceae</taxon>
        <taxon>Halanaerobium</taxon>
    </lineage>
</organism>
<proteinExistence type="inferred from homology"/>
<keyword evidence="2 16" id="KW-0813">Transport</keyword>
<dbReference type="GO" id="GO:0005886">
    <property type="term" value="C:plasma membrane"/>
    <property type="evidence" value="ECO:0007669"/>
    <property type="project" value="UniProtKB-SubCell"/>
</dbReference>
<accession>A0A1G6NZA2</accession>
<keyword evidence="15 16" id="KW-0472">Membrane</keyword>
<dbReference type="InterPro" id="IPR023298">
    <property type="entry name" value="ATPase_P-typ_TM_dom_sf"/>
</dbReference>
<dbReference type="InterPro" id="IPR006391">
    <property type="entry name" value="P-type_ATPase_bsu_IA"/>
</dbReference>
<evidence type="ECO:0000256" key="4">
    <source>
        <dbReference type="ARBA" id="ARBA00022538"/>
    </source>
</evidence>
<evidence type="ECO:0000256" key="16">
    <source>
        <dbReference type="HAMAP-Rule" id="MF_00285"/>
    </source>
</evidence>
<dbReference type="InterPro" id="IPR001757">
    <property type="entry name" value="P_typ_ATPase"/>
</dbReference>
<feature type="binding site" evidence="16">
    <location>
        <position position="518"/>
    </location>
    <ligand>
        <name>Mg(2+)</name>
        <dbReference type="ChEBI" id="CHEBI:18420"/>
    </ligand>
</feature>
<dbReference type="NCBIfam" id="TIGR01494">
    <property type="entry name" value="ATPase_P-type"/>
    <property type="match status" value="2"/>
</dbReference>
<dbReference type="EC" id="7.2.2.6" evidence="16"/>
<dbReference type="SFLD" id="SFLDG00002">
    <property type="entry name" value="C1.7:_P-type_atpase_like"/>
    <property type="match status" value="1"/>
</dbReference>
<dbReference type="Gene3D" id="2.70.150.10">
    <property type="entry name" value="Calcium-transporting ATPase, cytoplasmic transduction domain A"/>
    <property type="match status" value="1"/>
</dbReference>
<dbReference type="Proteomes" id="UP000198945">
    <property type="component" value="Unassembled WGS sequence"/>
</dbReference>
<evidence type="ECO:0000313" key="22">
    <source>
        <dbReference type="EMBL" id="TDS26342.1"/>
    </source>
</evidence>
<dbReference type="GO" id="GO:0005524">
    <property type="term" value="F:ATP binding"/>
    <property type="evidence" value="ECO:0007669"/>
    <property type="project" value="UniProtKB-UniRule"/>
</dbReference>
<keyword evidence="6 16" id="KW-0812">Transmembrane</keyword>
<evidence type="ECO:0000313" key="21">
    <source>
        <dbReference type="EMBL" id="SET23337.1"/>
    </source>
</evidence>
<feature type="binding site" evidence="16">
    <location>
        <position position="344"/>
    </location>
    <ligand>
        <name>ATP</name>
        <dbReference type="ChEBI" id="CHEBI:30616"/>
    </ligand>
</feature>
<evidence type="ECO:0000256" key="9">
    <source>
        <dbReference type="ARBA" id="ARBA00022840"/>
    </source>
</evidence>
<evidence type="ECO:0000313" key="27">
    <source>
        <dbReference type="Proteomes" id="UP000324896"/>
    </source>
</evidence>
<dbReference type="SFLD" id="SFLDS00003">
    <property type="entry name" value="Haloacid_Dehalogenase"/>
    <property type="match status" value="1"/>
</dbReference>
<dbReference type="Gene3D" id="3.40.50.1000">
    <property type="entry name" value="HAD superfamily/HAD-like"/>
    <property type="match status" value="1"/>
</dbReference>
<sequence>MFDIDWEQQWTAIKQSFIKLDPGYLIKNPVMFVVELCTILTIILTIYPPLFKGQEPMWYYLTITLILVFTLLFANYAESLAELQGEAHADSLKALQVESEGKRLKNKDIELAEITEADYEVVAGADIEKGDYVFVEKGDIIPRDGEVVEGSASIDESAITGESEPVIRESGGDRNSVTEGTEVLSDVLKIEVTAAVGESFLDRMIGLVETASRQKTPNEISMTLLLASFTFVYLTAVVTMRFFGMYVNMDVDVANLIALLIGLMPTTIGALLASIRIAGMTRVTKENIIAKSGKAVESAGDLDALILDKTGTITTGERIAEEFIAVGSEKNELYKACLQSSYFDETPEGRSVVNLAHDLDVEVDESELKKENFVEFSAKTRMSGIDLPDGTEIRKGSVEAVKEYADDIPDGLTDKAHEIADSGGTPLAVAVDKKILGLIELQDELKVGIKARIQELQEMGVKCIMATGDNERTARYVAEQAGIEEYYAEFKPEEKIALVEKIQKTGKLIGMTGDGTNDAPALAKADVGLAMQAGTNAAKEAGNMVDLDSDPTKLIEVVAIGKQLLMTRGSLTTFSIANDISRYFALVPAIFSAGIPALQQINFMNLYSPQSVVIASLIYNSLIIPFLIPLAMKGVDYKAESSSKLLRKNLVMYGGAGLIAPFISIKLIDMLLVMLGVF</sequence>
<feature type="binding site" evidence="16">
    <location>
        <position position="395"/>
    </location>
    <ligand>
        <name>ATP</name>
        <dbReference type="ChEBI" id="CHEBI:30616"/>
    </ligand>
</feature>
<dbReference type="EMBL" id="FNEH01000029">
    <property type="protein sequence ID" value="SDJ13230.1"/>
    <property type="molecule type" value="Genomic_DNA"/>
</dbReference>
<dbReference type="RefSeq" id="WP_089655679.1">
    <property type="nucleotide sequence ID" value="NZ_FMYT01000012.1"/>
</dbReference>
<dbReference type="Pfam" id="PF00122">
    <property type="entry name" value="E1-E2_ATPase"/>
    <property type="match status" value="1"/>
</dbReference>
<feature type="transmembrane region" description="Helical" evidence="16">
    <location>
        <begin position="30"/>
        <end position="51"/>
    </location>
</feature>
<evidence type="ECO:0000256" key="11">
    <source>
        <dbReference type="ARBA" id="ARBA00022958"/>
    </source>
</evidence>
<dbReference type="SUPFAM" id="SSF81653">
    <property type="entry name" value="Calcium ATPase, transduction domain A"/>
    <property type="match status" value="1"/>
</dbReference>
<evidence type="ECO:0000259" key="17">
    <source>
        <dbReference type="Pfam" id="PF00122"/>
    </source>
</evidence>
<evidence type="ECO:0000313" key="18">
    <source>
        <dbReference type="EMBL" id="SDC72505.1"/>
    </source>
</evidence>
<evidence type="ECO:0000256" key="14">
    <source>
        <dbReference type="ARBA" id="ARBA00023065"/>
    </source>
</evidence>
<feature type="domain" description="P-type ATPase A" evidence="17">
    <location>
        <begin position="116"/>
        <end position="209"/>
    </location>
</feature>
<evidence type="ECO:0000256" key="10">
    <source>
        <dbReference type="ARBA" id="ARBA00022842"/>
    </source>
</evidence>
<dbReference type="SUPFAM" id="SSF81665">
    <property type="entry name" value="Calcium ATPase, transmembrane domain M"/>
    <property type="match status" value="1"/>
</dbReference>
<feature type="transmembrane region" description="Helical" evidence="16">
    <location>
        <begin position="57"/>
        <end position="77"/>
    </location>
</feature>
<evidence type="ECO:0000313" key="24">
    <source>
        <dbReference type="Proteomes" id="UP000198945"/>
    </source>
</evidence>
<keyword evidence="11 16" id="KW-0630">Potassium</keyword>
<feature type="transmembrane region" description="Helical" evidence="16">
    <location>
        <begin position="583"/>
        <end position="601"/>
    </location>
</feature>
<feature type="transmembrane region" description="Helical" evidence="16">
    <location>
        <begin position="223"/>
        <end position="247"/>
    </location>
</feature>
<dbReference type="InterPro" id="IPR036412">
    <property type="entry name" value="HAD-like_sf"/>
</dbReference>
<evidence type="ECO:0000256" key="13">
    <source>
        <dbReference type="ARBA" id="ARBA00022989"/>
    </source>
</evidence>
<protein>
    <recommendedName>
        <fullName evidence="16">Potassium-transporting ATPase ATP-binding subunit</fullName>
        <ecNumber evidence="16">7.2.2.6</ecNumber>
    </recommendedName>
    <alternativeName>
        <fullName evidence="16">ATP phosphohydrolase [potassium-transporting] B chain</fullName>
    </alternativeName>
    <alternativeName>
        <fullName evidence="16">Potassium-binding and translocating subunit B</fullName>
    </alternativeName>
    <alternativeName>
        <fullName evidence="16">Potassium-translocating ATPase B chain</fullName>
    </alternativeName>
</protein>
<keyword evidence="9 16" id="KW-0067">ATP-binding</keyword>
<feature type="transmembrane region" description="Helical" evidence="16">
    <location>
        <begin position="653"/>
        <end position="677"/>
    </location>
</feature>
<comment type="subunit">
    <text evidence="16">The system is composed of three essential subunits: KdpA, KdpB and KdpC.</text>
</comment>
<dbReference type="PANTHER" id="PTHR43743">
    <property type="entry name" value="POTASSIUM-TRANSPORTING ATPASE ATP-BINDING SUBUNIT"/>
    <property type="match status" value="1"/>
</dbReference>
<keyword evidence="4 16" id="KW-0633">Potassium transport</keyword>
<evidence type="ECO:0000313" key="26">
    <source>
        <dbReference type="Proteomes" id="UP000295758"/>
    </source>
</evidence>
<reference evidence="22 26" key="3">
    <citation type="submission" date="2019-03" db="EMBL/GenBank/DDBJ databases">
        <title>Deep subsurface shale carbon reservoir microbial communities from Ohio and West Virginia, USA.</title>
        <authorList>
            <person name="Wrighton K."/>
        </authorList>
    </citation>
    <scope>NUCLEOTIDE SEQUENCE [LARGE SCALE GENOMIC DNA]</scope>
    <source>
        <strain evidence="22 26">UTICA-S4D12</strain>
    </source>
</reference>
<evidence type="ECO:0000313" key="25">
    <source>
        <dbReference type="Proteomes" id="UP000199519"/>
    </source>
</evidence>
<keyword evidence="10 16" id="KW-0460">Magnesium</keyword>
<feature type="binding site" evidence="16">
    <location>
        <position position="514"/>
    </location>
    <ligand>
        <name>Mg(2+)</name>
        <dbReference type="ChEBI" id="CHEBI:18420"/>
    </ligand>
</feature>
<dbReference type="GO" id="GO:0016887">
    <property type="term" value="F:ATP hydrolysis activity"/>
    <property type="evidence" value="ECO:0007669"/>
    <property type="project" value="InterPro"/>
</dbReference>
<dbReference type="Proteomes" id="UP000198612">
    <property type="component" value="Unassembled WGS sequence"/>
</dbReference>
<feature type="transmembrane region" description="Helical" evidence="16">
    <location>
        <begin position="613"/>
        <end position="632"/>
    </location>
</feature>
<dbReference type="Proteomes" id="UP000324896">
    <property type="component" value="Unassembled WGS sequence"/>
</dbReference>
<keyword evidence="5 16" id="KW-0597">Phosphoprotein</keyword>
<dbReference type="NCBIfam" id="TIGR01497">
    <property type="entry name" value="kdpB"/>
    <property type="match status" value="1"/>
</dbReference>
<dbReference type="PANTHER" id="PTHR43743:SF1">
    <property type="entry name" value="POTASSIUM-TRANSPORTING ATPASE ATP-BINDING SUBUNIT"/>
    <property type="match status" value="1"/>
</dbReference>
<dbReference type="Pfam" id="PF00702">
    <property type="entry name" value="Hydrolase"/>
    <property type="match status" value="1"/>
</dbReference>
<dbReference type="AlphaFoldDB" id="A0A1G6NZA2"/>
<dbReference type="SUPFAM" id="SSF56784">
    <property type="entry name" value="HAD-like"/>
    <property type="match status" value="1"/>
</dbReference>
<dbReference type="PROSITE" id="PS00154">
    <property type="entry name" value="ATPASE_E1_E2"/>
    <property type="match status" value="1"/>
</dbReference>
<dbReference type="Proteomes" id="UP000199519">
    <property type="component" value="Unassembled WGS sequence"/>
</dbReference>
<dbReference type="EMBL" id="FMYT01000012">
    <property type="protein sequence ID" value="SDC72505.1"/>
    <property type="molecule type" value="Genomic_DNA"/>
</dbReference>
<evidence type="ECO:0000256" key="15">
    <source>
        <dbReference type="ARBA" id="ARBA00023136"/>
    </source>
</evidence>
<comment type="similarity">
    <text evidence="16">Belongs to the cation transport ATPase (P-type) (TC 3.A.3) family. Type IA subfamily.</text>
</comment>
<dbReference type="EMBL" id="FOHG01000045">
    <property type="protein sequence ID" value="SET23337.1"/>
    <property type="molecule type" value="Genomic_DNA"/>
</dbReference>
<dbReference type="InterPro" id="IPR023299">
    <property type="entry name" value="ATPase_P-typ_cyto_dom_N"/>
</dbReference>
<keyword evidence="7 16" id="KW-0479">Metal-binding</keyword>
<dbReference type="Proteomes" id="UP000295758">
    <property type="component" value="Unassembled WGS sequence"/>
</dbReference>
<dbReference type="PRINTS" id="PR00119">
    <property type="entry name" value="CATATPASE"/>
</dbReference>
<dbReference type="InterPro" id="IPR023214">
    <property type="entry name" value="HAD_sf"/>
</dbReference>
<evidence type="ECO:0000256" key="3">
    <source>
        <dbReference type="ARBA" id="ARBA00022475"/>
    </source>
</evidence>
<dbReference type="GO" id="GO:0008556">
    <property type="term" value="F:P-type potassium transmembrane transporter activity"/>
    <property type="evidence" value="ECO:0007669"/>
    <property type="project" value="UniProtKB-UniRule"/>
</dbReference>
<comment type="subcellular location">
    <subcellularLocation>
        <location evidence="16">Cell membrane</location>
        <topology evidence="16">Multi-pass membrane protein</topology>
    </subcellularLocation>
    <subcellularLocation>
        <location evidence="1">Membrane</location>
        <topology evidence="1">Multi-pass membrane protein</topology>
    </subcellularLocation>
</comment>
<dbReference type="EMBL" id="SOAA01000036">
    <property type="protein sequence ID" value="TDS26342.1"/>
    <property type="molecule type" value="Genomic_DNA"/>
</dbReference>
<comment type="catalytic activity">
    <reaction evidence="16">
        <text>K(+)(out) + ATP + H2O = K(+)(in) + ADP + phosphate + H(+)</text>
        <dbReference type="Rhea" id="RHEA:16777"/>
        <dbReference type="ChEBI" id="CHEBI:15377"/>
        <dbReference type="ChEBI" id="CHEBI:15378"/>
        <dbReference type="ChEBI" id="CHEBI:29103"/>
        <dbReference type="ChEBI" id="CHEBI:30616"/>
        <dbReference type="ChEBI" id="CHEBI:43474"/>
        <dbReference type="ChEBI" id="CHEBI:456216"/>
        <dbReference type="EC" id="7.2.2.6"/>
    </reaction>
</comment>
<evidence type="ECO:0000313" key="19">
    <source>
        <dbReference type="EMBL" id="SDG12268.1"/>
    </source>
</evidence>
<evidence type="ECO:0000256" key="5">
    <source>
        <dbReference type="ARBA" id="ARBA00022553"/>
    </source>
</evidence>
<keyword evidence="8 16" id="KW-0547">Nucleotide-binding</keyword>
<dbReference type="GO" id="GO:0000287">
    <property type="term" value="F:magnesium ion binding"/>
    <property type="evidence" value="ECO:0007669"/>
    <property type="project" value="UniProtKB-UniRule"/>
</dbReference>
<feature type="binding site" evidence="16">
    <location>
        <position position="348"/>
    </location>
    <ligand>
        <name>ATP</name>
        <dbReference type="ChEBI" id="CHEBI:30616"/>
    </ligand>
</feature>
<feature type="transmembrane region" description="Helical" evidence="16">
    <location>
        <begin position="253"/>
        <end position="275"/>
    </location>
</feature>
<reference evidence="23 25" key="2">
    <citation type="submission" date="2016-10" db="EMBL/GenBank/DDBJ databases">
        <authorList>
            <person name="Varghese N."/>
            <person name="Submissions S."/>
        </authorList>
    </citation>
    <scope>NUCLEOTIDE SEQUENCE [LARGE SCALE GENOMIC DNA]</scope>
    <source>
        <strain evidence="18 27">WG10</strain>
        <strain evidence="19 25">WG2</strain>
        <strain evidence="21 23">WG5</strain>
    </source>
</reference>
<dbReference type="InterPro" id="IPR008250">
    <property type="entry name" value="ATPase_P-typ_transduc_dom_A_sf"/>
</dbReference>
<dbReference type="Gene3D" id="3.40.1110.10">
    <property type="entry name" value="Calcium-transporting ATPase, cytoplasmic domain N"/>
    <property type="match status" value="1"/>
</dbReference>
<dbReference type="InterPro" id="IPR059000">
    <property type="entry name" value="ATPase_P-type_domA"/>
</dbReference>
<keyword evidence="14 16" id="KW-0406">Ion transport</keyword>
<dbReference type="InterPro" id="IPR044492">
    <property type="entry name" value="P_typ_ATPase_HD_dom"/>
</dbReference>
<feature type="binding site" evidence="16">
    <location>
        <begin position="376"/>
        <end position="383"/>
    </location>
    <ligand>
        <name>ATP</name>
        <dbReference type="ChEBI" id="CHEBI:30616"/>
    </ligand>
</feature>
<comment type="function">
    <text evidence="16">Part of the high-affinity ATP-driven potassium transport (or Kdp) system, which catalyzes the hydrolysis of ATP coupled with the electrogenic transport of potassium into the cytoplasm. This subunit is responsible for energy coupling to the transport system and for the release of the potassium ions to the cytoplasm.</text>
</comment>
<dbReference type="InterPro" id="IPR018303">
    <property type="entry name" value="ATPase_P-typ_P_site"/>
</dbReference>
<name>A0A1G6NZA2_9FIRM</name>
<evidence type="ECO:0000313" key="20">
    <source>
        <dbReference type="EMBL" id="SDJ13230.1"/>
    </source>
</evidence>
<evidence type="ECO:0000313" key="23">
    <source>
        <dbReference type="Proteomes" id="UP000198612"/>
    </source>
</evidence>
<reference evidence="20 24" key="1">
    <citation type="submission" date="2016-10" db="EMBL/GenBank/DDBJ databases">
        <authorList>
            <person name="de Groot N.N."/>
        </authorList>
    </citation>
    <scope>NUCLEOTIDE SEQUENCE [LARGE SCALE GENOMIC DNA]</scope>
    <source>
        <strain evidence="20 24">WG7</strain>
    </source>
</reference>
<keyword evidence="25" id="KW-1185">Reference proteome</keyword>
<evidence type="ECO:0000256" key="12">
    <source>
        <dbReference type="ARBA" id="ARBA00022967"/>
    </source>
</evidence>
<dbReference type="EMBL" id="FNBJ01000049">
    <property type="protein sequence ID" value="SDG12268.1"/>
    <property type="molecule type" value="Genomic_DNA"/>
</dbReference>
<evidence type="ECO:0000256" key="1">
    <source>
        <dbReference type="ARBA" id="ARBA00004141"/>
    </source>
</evidence>